<feature type="coiled-coil region" evidence="2">
    <location>
        <begin position="589"/>
        <end position="616"/>
    </location>
</feature>
<dbReference type="Pfam" id="PF13432">
    <property type="entry name" value="TPR_16"/>
    <property type="match status" value="1"/>
</dbReference>
<accession>A0A2G6E2N5</accession>
<evidence type="ECO:0000256" key="4">
    <source>
        <dbReference type="SAM" id="Phobius"/>
    </source>
</evidence>
<evidence type="ECO:0000256" key="5">
    <source>
        <dbReference type="SAM" id="SignalP"/>
    </source>
</evidence>
<comment type="caution">
    <text evidence="6">The sequence shown here is derived from an EMBL/GenBank/DDBJ whole genome shotgun (WGS) entry which is preliminary data.</text>
</comment>
<reference evidence="6 7" key="1">
    <citation type="submission" date="2017-10" db="EMBL/GenBank/DDBJ databases">
        <title>Novel microbial diversity and functional potential in the marine mammal oral microbiome.</title>
        <authorList>
            <person name="Dudek N.K."/>
            <person name="Sun C.L."/>
            <person name="Burstein D."/>
            <person name="Kantor R.S."/>
            <person name="Aliaga Goltsman D.S."/>
            <person name="Bik E.M."/>
            <person name="Thomas B.C."/>
            <person name="Banfield J.F."/>
            <person name="Relman D.A."/>
        </authorList>
    </citation>
    <scope>NUCLEOTIDE SEQUENCE [LARGE SCALE GENOMIC DNA]</scope>
    <source>
        <strain evidence="6">DOLZORAL124_49_17</strain>
    </source>
</reference>
<dbReference type="InterPro" id="IPR019734">
    <property type="entry name" value="TPR_rpt"/>
</dbReference>
<evidence type="ECO:0000256" key="2">
    <source>
        <dbReference type="SAM" id="Coils"/>
    </source>
</evidence>
<gene>
    <name evidence="6" type="ORF">CSB45_13625</name>
</gene>
<dbReference type="AlphaFoldDB" id="A0A2G6E2N5"/>
<dbReference type="PANTHER" id="PTHR40940:SF2">
    <property type="entry name" value="BATD"/>
    <property type="match status" value="1"/>
</dbReference>
<feature type="signal peptide" evidence="5">
    <location>
        <begin position="1"/>
        <end position="25"/>
    </location>
</feature>
<feature type="repeat" description="TPR" evidence="1">
    <location>
        <begin position="687"/>
        <end position="720"/>
    </location>
</feature>
<keyword evidence="5" id="KW-0732">Signal</keyword>
<dbReference type="Gene3D" id="2.30.30.40">
    <property type="entry name" value="SH3 Domains"/>
    <property type="match status" value="1"/>
</dbReference>
<dbReference type="SUPFAM" id="SSF48452">
    <property type="entry name" value="TPR-like"/>
    <property type="match status" value="1"/>
</dbReference>
<name>A0A2G6E2N5_9BACT</name>
<dbReference type="EMBL" id="PDPS01000040">
    <property type="protein sequence ID" value="PID55988.1"/>
    <property type="molecule type" value="Genomic_DNA"/>
</dbReference>
<feature type="transmembrane region" description="Helical" evidence="4">
    <location>
        <begin position="763"/>
        <end position="782"/>
    </location>
</feature>
<proteinExistence type="predicted"/>
<dbReference type="SMART" id="SM00028">
    <property type="entry name" value="TPR"/>
    <property type="match status" value="2"/>
</dbReference>
<dbReference type="Pfam" id="PF13584">
    <property type="entry name" value="BatD"/>
    <property type="match status" value="3"/>
</dbReference>
<dbReference type="PROSITE" id="PS50005">
    <property type="entry name" value="TPR"/>
    <property type="match status" value="1"/>
</dbReference>
<evidence type="ECO:0000313" key="7">
    <source>
        <dbReference type="Proteomes" id="UP000229740"/>
    </source>
</evidence>
<sequence>MRRKRRIYCIMILLCGVLMAPGVYAQDITFEAGVDKTRMSYQDALVLSLVLSGSNVDMNAVPELPDLEENFDILRGPSRSSSISIVNGRQSSSLTIQYILSPKKAGVLDIPSISLQQDGKTYRSEPVRVEVLKVASGDSQAPSQDSSGAGAHTSADAMPQVFLQAEVDKPSAYLGEQVTIAYKLYTQVTISGYNVDRQPGFTGFWVEELKTPQPPTLQQSVVNGREYRVALMKKFALFPTSSGDLTIEPMTITLGIKTHRRRRSRDPFGFFDDPFFGGIEEVVRKTEPLTLKILPLPEDNRPDFFNGDVGHFTMSAELDALNVAQDEPVTLQISIQGSGNIKTVKEPCISLPETIKRYDTQITESPYTLQDPIQGEKVFEIVLIPSEAGSFQLDPVQFAFFEPQQKAYRILRSKPLTLTVTPGESHPEVGSRRIATKEEVKLLGQDIRFIVTDVPHLRNQGRYWYQSGLFQASLVLPFCVILAAWGYQHYRSTYMSDVRYQRRKRALKQSKHRLNAARESLKQNDSKAFHAEISSALRQYIGDKLDRPAAGIHAEEICRELGKYGFSAEGGQRLTESLKHCDYARFAPVEADQEDMQQLLHDAEAILEELEGLKSLGTKNTSRLQTSLFLIFLTLGGTMLCLSVKADAPPVPVEELFRQGNHFYQDSRYQEAIDAYTRITAQGLENGYVYYNLGNALLKAQRIAEAILQYERAKRLLPRDDDVAFNLNYARALTLDKMDTPGRKLSRILTAVRDYFTPNEVALALWVAYGLLTLIVVVFLFAPRHVKRLLLFPALPAAFLLLGAAVLLTLQSSALEREEAILLVEHAAAKTGPGDAYSDVFEIHEGAKVRIQRVKSGWVEVKLPNNVIGWLPEATLERI</sequence>
<protein>
    <submittedName>
        <fullName evidence="6">Uncharacterized protein</fullName>
    </submittedName>
</protein>
<evidence type="ECO:0000313" key="6">
    <source>
        <dbReference type="EMBL" id="PID55988.1"/>
    </source>
</evidence>
<keyword evidence="4" id="KW-1133">Transmembrane helix</keyword>
<keyword evidence="4" id="KW-0472">Membrane</keyword>
<evidence type="ECO:0000256" key="3">
    <source>
        <dbReference type="SAM" id="MobiDB-lite"/>
    </source>
</evidence>
<feature type="chain" id="PRO_5014681438" evidence="5">
    <location>
        <begin position="26"/>
        <end position="879"/>
    </location>
</feature>
<dbReference type="Gene3D" id="1.25.40.10">
    <property type="entry name" value="Tetratricopeptide repeat domain"/>
    <property type="match status" value="1"/>
</dbReference>
<dbReference type="PANTHER" id="PTHR40940">
    <property type="entry name" value="PROTEIN BATD-RELATED"/>
    <property type="match status" value="1"/>
</dbReference>
<keyword evidence="2" id="KW-0175">Coiled coil</keyword>
<dbReference type="InterPro" id="IPR025738">
    <property type="entry name" value="BatD"/>
</dbReference>
<feature type="transmembrane region" description="Helical" evidence="4">
    <location>
        <begin position="789"/>
        <end position="810"/>
    </location>
</feature>
<evidence type="ECO:0000256" key="1">
    <source>
        <dbReference type="PROSITE-ProRule" id="PRU00339"/>
    </source>
</evidence>
<dbReference type="Proteomes" id="UP000229740">
    <property type="component" value="Unassembled WGS sequence"/>
</dbReference>
<keyword evidence="4" id="KW-0812">Transmembrane</keyword>
<feature type="compositionally biased region" description="Polar residues" evidence="3">
    <location>
        <begin position="137"/>
        <end position="147"/>
    </location>
</feature>
<keyword evidence="1" id="KW-0802">TPR repeat</keyword>
<feature type="region of interest" description="Disordered" evidence="3">
    <location>
        <begin position="135"/>
        <end position="154"/>
    </location>
</feature>
<organism evidence="6 7">
    <name type="scientific">candidate division KSB3 bacterium</name>
    <dbReference type="NCBI Taxonomy" id="2044937"/>
    <lineage>
        <taxon>Bacteria</taxon>
        <taxon>candidate division KSB3</taxon>
    </lineage>
</organism>
<dbReference type="InterPro" id="IPR011990">
    <property type="entry name" value="TPR-like_helical_dom_sf"/>
</dbReference>